<dbReference type="Gene3D" id="3.40.710.10">
    <property type="entry name" value="DD-peptidase/beta-lactamase superfamily"/>
    <property type="match status" value="1"/>
</dbReference>
<proteinExistence type="predicted"/>
<dbReference type="eggNOG" id="COG1680">
    <property type="taxonomic scope" value="Bacteria"/>
</dbReference>
<dbReference type="PhylomeDB" id="Q89BJ5"/>
<dbReference type="Pfam" id="PF00144">
    <property type="entry name" value="Beta-lactamase"/>
    <property type="match status" value="1"/>
</dbReference>
<dbReference type="GO" id="GO:0016787">
    <property type="term" value="F:hydrolase activity"/>
    <property type="evidence" value="ECO:0000318"/>
    <property type="project" value="GO_Central"/>
</dbReference>
<evidence type="ECO:0000259" key="2">
    <source>
        <dbReference type="Pfam" id="PF00144"/>
    </source>
</evidence>
<sequence>MMDVSVAREVCHLKRRIRPTSAMGHMLTPSTRNDSMPPVTGLRGCSHKRTQTKMCEETSTMNWGALSKPRGCRGLFLPVILASALWAPLACAQDVRSFPGEAGPVFSESGPDAELYGAASGYPVGTRGTTTQLDKLVGVYSHFGEIYPSRPIGRATAPWQFKRAPEPSIAYSFGTERLSIADYLKRNPVTGLLIARDDTILYEHYQYARTDHDRFLSQSMAKTLVGMLVGIAVSEGRIKSIDDPVSTYVSGLAGTEYGNTSIRALLNMSSGVEFSEVYDGHDDIARLGRALFVEEPKDPAAVVAQFNTRTAPPGTRWHYASVETEILGLVLRSATGTPVADYLHDRIWDAIGTEADASWAIDGSGQEIAFCCFNATLRDYARLARLLAHDGAWEGRQLIPRQWLLDATTVRPDDGHLAPRVATPYFGYGYQVWLLPGEQRRFALLGIRGQVILVDPASKLVMVHTAVRQKPSEPGALREPLALWSAVLQQLGQ</sequence>
<organism evidence="3 4">
    <name type="scientific">Bradyrhizobium diazoefficiens (strain JCM 10833 / BCRC 13528 / IAM 13628 / NBRC 14792 / USDA 110)</name>
    <dbReference type="NCBI Taxonomy" id="224911"/>
    <lineage>
        <taxon>Bacteria</taxon>
        <taxon>Pseudomonadati</taxon>
        <taxon>Pseudomonadota</taxon>
        <taxon>Alphaproteobacteria</taxon>
        <taxon>Hyphomicrobiales</taxon>
        <taxon>Nitrobacteraceae</taxon>
        <taxon>Bradyrhizobium</taxon>
    </lineage>
</organism>
<dbReference type="InParanoid" id="Q89BJ5"/>
<dbReference type="OrthoDB" id="9814204at2"/>
<gene>
    <name evidence="3" type="ordered locus">bll8153</name>
</gene>
<dbReference type="KEGG" id="bja:bll8153"/>
<dbReference type="EnsemblBacteria" id="BAC53418">
    <property type="protein sequence ID" value="BAC53418"/>
    <property type="gene ID" value="BAC53418"/>
</dbReference>
<evidence type="ECO:0000313" key="4">
    <source>
        <dbReference type="Proteomes" id="UP000002526"/>
    </source>
</evidence>
<dbReference type="AlphaFoldDB" id="Q89BJ5"/>
<dbReference type="InterPro" id="IPR001466">
    <property type="entry name" value="Beta-lactam-related"/>
</dbReference>
<reference evidence="4" key="1">
    <citation type="journal article" date="2002" name="DNA Res.">
        <title>Complete genomic sequence of nitrogen-fixing symbiotic bacterium Bradyrhizobium japonicum USDA110.</title>
        <authorList>
            <person name="Kaneko T."/>
            <person name="Nakamura Y."/>
            <person name="Sato S."/>
            <person name="Minamisawa K."/>
            <person name="Uchiumi T."/>
            <person name="Sasamoto S."/>
            <person name="Watanabe A."/>
            <person name="Idesawa K."/>
            <person name="Iriguchi M."/>
            <person name="Kawashima K."/>
            <person name="Kohara M."/>
            <person name="Matsumoto M."/>
            <person name="Shimpo S."/>
            <person name="Tsuruoka H."/>
            <person name="Wada T."/>
            <person name="Yamada M."/>
            <person name="Tabata S."/>
        </authorList>
    </citation>
    <scope>NUCLEOTIDE SEQUENCE [LARGE SCALE GENOMIC DNA]</scope>
    <source>
        <strain evidence="4">JCM 10833 / BCRC 13528 / IAM 13628 / NBRC 14792 / USDA 110</strain>
    </source>
</reference>
<dbReference type="EMBL" id="BA000040">
    <property type="protein sequence ID" value="BAC53418.1"/>
    <property type="molecule type" value="Genomic_DNA"/>
</dbReference>
<feature type="region of interest" description="Disordered" evidence="1">
    <location>
        <begin position="24"/>
        <end position="45"/>
    </location>
</feature>
<dbReference type="PATRIC" id="fig|224911.5.peg.8389"/>
<dbReference type="InterPro" id="IPR050789">
    <property type="entry name" value="Diverse_Enzym_Activities"/>
</dbReference>
<keyword evidence="4" id="KW-1185">Reference proteome</keyword>
<accession>Q89BJ5</accession>
<evidence type="ECO:0000313" key="3">
    <source>
        <dbReference type="EMBL" id="BAC53418.1"/>
    </source>
</evidence>
<protein>
    <submittedName>
        <fullName evidence="3">Bll8153 protein</fullName>
    </submittedName>
</protein>
<dbReference type="PANTHER" id="PTHR43283">
    <property type="entry name" value="BETA-LACTAMASE-RELATED"/>
    <property type="match status" value="1"/>
</dbReference>
<evidence type="ECO:0000256" key="1">
    <source>
        <dbReference type="SAM" id="MobiDB-lite"/>
    </source>
</evidence>
<dbReference type="Proteomes" id="UP000002526">
    <property type="component" value="Chromosome"/>
</dbReference>
<name>Q89BJ5_BRADU</name>
<dbReference type="PANTHER" id="PTHR43283:SF14">
    <property type="entry name" value="BLL8153 PROTEIN"/>
    <property type="match status" value="1"/>
</dbReference>
<dbReference type="InterPro" id="IPR012338">
    <property type="entry name" value="Beta-lactam/transpept-like"/>
</dbReference>
<dbReference type="STRING" id="224911.AAV28_38460"/>
<dbReference type="SUPFAM" id="SSF56601">
    <property type="entry name" value="beta-lactamase/transpeptidase-like"/>
    <property type="match status" value="1"/>
</dbReference>
<dbReference type="HOGENOM" id="CLU_030169_0_0_5"/>
<feature type="domain" description="Beta-lactamase-related" evidence="2">
    <location>
        <begin position="189"/>
        <end position="480"/>
    </location>
</feature>